<keyword evidence="1" id="KW-0812">Transmembrane</keyword>
<name>A0ABU9HXM3_9FLAO</name>
<dbReference type="EMBL" id="JBBYHR010000006">
    <property type="protein sequence ID" value="MEL1244924.1"/>
    <property type="molecule type" value="Genomic_DNA"/>
</dbReference>
<keyword evidence="1" id="KW-0472">Membrane</keyword>
<dbReference type="Proteomes" id="UP001464555">
    <property type="component" value="Unassembled WGS sequence"/>
</dbReference>
<evidence type="ECO:0000313" key="2">
    <source>
        <dbReference type="EMBL" id="MEL1244924.1"/>
    </source>
</evidence>
<gene>
    <name evidence="2" type="ORF">AAEO56_11670</name>
</gene>
<evidence type="ECO:0000256" key="1">
    <source>
        <dbReference type="SAM" id="Phobius"/>
    </source>
</evidence>
<keyword evidence="3" id="KW-1185">Reference proteome</keyword>
<evidence type="ECO:0000313" key="3">
    <source>
        <dbReference type="Proteomes" id="UP001464555"/>
    </source>
</evidence>
<comment type="caution">
    <text evidence="2">The sequence shown here is derived from an EMBL/GenBank/DDBJ whole genome shotgun (WGS) entry which is preliminary data.</text>
</comment>
<reference evidence="2 3" key="1">
    <citation type="submission" date="2024-04" db="EMBL/GenBank/DDBJ databases">
        <title>Flavobacterium sp. DGU11 16S ribosomal RNA gene Genome sequencing and assembly.</title>
        <authorList>
            <person name="Park S."/>
        </authorList>
    </citation>
    <scope>NUCLEOTIDE SEQUENCE [LARGE SCALE GENOMIC DNA]</scope>
    <source>
        <strain evidence="2 3">DGU11</strain>
    </source>
</reference>
<keyword evidence="1" id="KW-1133">Transmembrane helix</keyword>
<accession>A0ABU9HXM3</accession>
<organism evidence="2 3">
    <name type="scientific">Flavobacterium arundinis</name>
    <dbReference type="NCBI Taxonomy" id="3139143"/>
    <lineage>
        <taxon>Bacteria</taxon>
        <taxon>Pseudomonadati</taxon>
        <taxon>Bacteroidota</taxon>
        <taxon>Flavobacteriia</taxon>
        <taxon>Flavobacteriales</taxon>
        <taxon>Flavobacteriaceae</taxon>
        <taxon>Flavobacterium</taxon>
    </lineage>
</organism>
<evidence type="ECO:0008006" key="4">
    <source>
        <dbReference type="Google" id="ProtNLM"/>
    </source>
</evidence>
<feature type="transmembrane region" description="Helical" evidence="1">
    <location>
        <begin position="7"/>
        <end position="28"/>
    </location>
</feature>
<protein>
    <recommendedName>
        <fullName evidence="4">Polymer-forming protein</fullName>
    </recommendedName>
</protein>
<dbReference type="RefSeq" id="WP_341697240.1">
    <property type="nucleotide sequence ID" value="NZ_JBBYHR010000006.1"/>
</dbReference>
<sequence>MVRANSLLYAIYVCLIISILCAALLYIANLYGQLNVYYNNHEDLYIQNQSFVNYALANMQKDDNQTSEILEENGIESFYEAKPYGLLSILKATSLVGNDTVVSTHIIGGEIPSKTCIYTPAQSRPLSYSGTVKLIGDRYLPSDYIKVAYINNKPNKLEVSGKLINPEQKLPELSDNFFKAFMGSKGIITKINDLPQKESVYYNSFLQPTVQVVMSGTLLSDIKIKGNIIITSNDSIVVAASASLQDIILMAPKVFISNDFKGSVQVFATEKIEVGNKVILTYPSALCIYNTSKQKTSIIAGEQLAISGAIVLYSGETLKRENDLIQIGQAGNITGDIYCTGDVMLKSDVYGAVYAGKFMYKTFSGEYDNCIADVEINALKRPKFFVSVPLFKNKTNYAAIKKAM</sequence>
<proteinExistence type="predicted"/>